<dbReference type="Proteomes" id="UP000308760">
    <property type="component" value="Unassembled WGS sequence"/>
</dbReference>
<feature type="domain" description="Penicillin-binding protein transpeptidase" evidence="5">
    <location>
        <begin position="394"/>
        <end position="703"/>
    </location>
</feature>
<dbReference type="Gene3D" id="3.90.1310.10">
    <property type="entry name" value="Penicillin-binding protein 2a (Domain 2)"/>
    <property type="match status" value="1"/>
</dbReference>
<sequence>MTESDPSPRRDPSSISRARRYTPRGRTVREAASDSAQDNRARENGARDREAARRERNRAAAEPAEDAAAKRRREAAARSRQRRQRETTATGTARTESVRTETQARRTGQVRPGPTRRTSAPGAQRRPAAAREEEAPRVRPLRDLPRVGNPARRLRFASALVMILLLVAAGRLVQLQVTDSAAYAASALDQRLTTEPLPASRGSILDRNGNELAYSIEANYIAVDPTRVKAKPAELAVELAQLLGRPASELEPIIATDETAQGDPIMFAYLQRGVDLAVGDQITDLKDPGLIVGADERRVVPGRDLAANVIGFTGGDDGEGLAGLEANYDEWLSGEDGEVTYERSQSGQPIPGAFYREQSAVPGNDVQLTIDADLQFQVQNILEDTVEEHDAEFGSAMVMEVGTGQTLAMASTPTYDAAKPFDVDSEEQYRDYATQATFDPGSIHKAIIFAAALEEGCIEPDGTMPMGQTITKGDTTYEDTYPHGDATLSLAGIIAQSSNVGTIKLADCLGAEKVYEYQQAFGLGEATGIGVSGEAEGLLQEPKDWSGTSEGSIPIGHEVTTTQAQMAAVYETIANDGIYTAPTLIDHLADSEGNPVEDENEEEPETRRVISTETAQTLQYLLQAPIADDTGTGRNAELENYHLAGKTGTGQLVVDGVYAPGNVTSFVGFAPAEDPQYVVAVTVYVPGGGGGGGVTGEAFKEINEFALSYFGVRPADGPPPEFDVWG</sequence>
<dbReference type="RefSeq" id="WP_136536061.1">
    <property type="nucleotide sequence ID" value="NZ_STGY01000067.1"/>
</dbReference>
<dbReference type="InterPro" id="IPR050515">
    <property type="entry name" value="Beta-lactam/transpept"/>
</dbReference>
<feature type="compositionally biased region" description="Basic and acidic residues" evidence="4">
    <location>
        <begin position="27"/>
        <end position="59"/>
    </location>
</feature>
<dbReference type="Pfam" id="PF03717">
    <property type="entry name" value="PBP_dimer"/>
    <property type="match status" value="1"/>
</dbReference>
<reference evidence="7 8" key="2">
    <citation type="submission" date="2019-05" db="EMBL/GenBank/DDBJ databases">
        <title>Glycomyces buryatensis sp. nov.</title>
        <authorList>
            <person name="Nikitina E."/>
        </authorList>
    </citation>
    <scope>NUCLEOTIDE SEQUENCE [LARGE SCALE GENOMIC DNA]</scope>
    <source>
        <strain evidence="7 8">18</strain>
    </source>
</reference>
<evidence type="ECO:0000256" key="4">
    <source>
        <dbReference type="SAM" id="MobiDB-lite"/>
    </source>
</evidence>
<dbReference type="Gene3D" id="3.40.710.10">
    <property type="entry name" value="DD-peptidase/beta-lactamase superfamily"/>
    <property type="match status" value="1"/>
</dbReference>
<name>A0A4S8Q2Z0_9ACTN</name>
<gene>
    <name evidence="7" type="ORF">FAB82_18705</name>
</gene>
<protein>
    <submittedName>
        <fullName evidence="7">Penicillin-binding protein 2</fullName>
    </submittedName>
</protein>
<dbReference type="GO" id="GO:0071555">
    <property type="term" value="P:cell wall organization"/>
    <property type="evidence" value="ECO:0007669"/>
    <property type="project" value="TreeGrafter"/>
</dbReference>
<organism evidence="7 8">
    <name type="scientific">Glycomyces buryatensis</name>
    <dbReference type="NCBI Taxonomy" id="2570927"/>
    <lineage>
        <taxon>Bacteria</taxon>
        <taxon>Bacillati</taxon>
        <taxon>Actinomycetota</taxon>
        <taxon>Actinomycetes</taxon>
        <taxon>Glycomycetales</taxon>
        <taxon>Glycomycetaceae</taxon>
        <taxon>Glycomyces</taxon>
    </lineage>
</organism>
<dbReference type="Gene3D" id="3.30.450.330">
    <property type="match status" value="1"/>
</dbReference>
<feature type="compositionally biased region" description="Basic and acidic residues" evidence="4">
    <location>
        <begin position="129"/>
        <end position="143"/>
    </location>
</feature>
<dbReference type="PANTHER" id="PTHR30627">
    <property type="entry name" value="PEPTIDOGLYCAN D,D-TRANSPEPTIDASE"/>
    <property type="match status" value="1"/>
</dbReference>
<evidence type="ECO:0000256" key="3">
    <source>
        <dbReference type="ARBA" id="ARBA00023136"/>
    </source>
</evidence>
<dbReference type="AlphaFoldDB" id="A0A4S8Q2Z0"/>
<dbReference type="SUPFAM" id="SSF56519">
    <property type="entry name" value="Penicillin binding protein dimerisation domain"/>
    <property type="match status" value="1"/>
</dbReference>
<keyword evidence="3" id="KW-0472">Membrane</keyword>
<dbReference type="InterPro" id="IPR012338">
    <property type="entry name" value="Beta-lactam/transpept-like"/>
</dbReference>
<feature type="domain" description="Penicillin-binding protein dimerisation" evidence="6">
    <location>
        <begin position="197"/>
        <end position="350"/>
    </location>
</feature>
<comment type="similarity">
    <text evidence="2">Belongs to the transpeptidase family.</text>
</comment>
<keyword evidence="8" id="KW-1185">Reference proteome</keyword>
<dbReference type="InterPro" id="IPR036138">
    <property type="entry name" value="PBP_dimer_sf"/>
</dbReference>
<evidence type="ECO:0000259" key="6">
    <source>
        <dbReference type="Pfam" id="PF03717"/>
    </source>
</evidence>
<dbReference type="EMBL" id="STGY01000067">
    <property type="protein sequence ID" value="THV38478.1"/>
    <property type="molecule type" value="Genomic_DNA"/>
</dbReference>
<dbReference type="OrthoDB" id="9789078at2"/>
<evidence type="ECO:0000256" key="1">
    <source>
        <dbReference type="ARBA" id="ARBA00004370"/>
    </source>
</evidence>
<dbReference type="PANTHER" id="PTHR30627:SF1">
    <property type="entry name" value="PEPTIDOGLYCAN D,D-TRANSPEPTIDASE FTSI"/>
    <property type="match status" value="1"/>
</dbReference>
<comment type="caution">
    <text evidence="7">The sequence shown here is derived from an EMBL/GenBank/DDBJ whole genome shotgun (WGS) entry which is preliminary data.</text>
</comment>
<accession>A0A4S8Q2Z0</accession>
<evidence type="ECO:0000256" key="2">
    <source>
        <dbReference type="ARBA" id="ARBA00007171"/>
    </source>
</evidence>
<comment type="subcellular location">
    <subcellularLocation>
        <location evidence="1">Membrane</location>
    </subcellularLocation>
</comment>
<feature type="region of interest" description="Disordered" evidence="4">
    <location>
        <begin position="1"/>
        <end position="143"/>
    </location>
</feature>
<evidence type="ECO:0000259" key="5">
    <source>
        <dbReference type="Pfam" id="PF00905"/>
    </source>
</evidence>
<evidence type="ECO:0000313" key="8">
    <source>
        <dbReference type="Proteomes" id="UP000308760"/>
    </source>
</evidence>
<feature type="compositionally biased region" description="Basic and acidic residues" evidence="4">
    <location>
        <begin position="1"/>
        <end position="12"/>
    </location>
</feature>
<reference evidence="8" key="1">
    <citation type="submission" date="2019-04" db="EMBL/GenBank/DDBJ databases">
        <title>Nocardioides xinjiangensis sp. nov.</title>
        <authorList>
            <person name="Liu S."/>
        </authorList>
    </citation>
    <scope>NUCLEOTIDE SEQUENCE [LARGE SCALE GENOMIC DNA]</scope>
    <source>
        <strain evidence="8">18</strain>
    </source>
</reference>
<dbReference type="GO" id="GO:0008658">
    <property type="term" value="F:penicillin binding"/>
    <property type="evidence" value="ECO:0007669"/>
    <property type="project" value="InterPro"/>
</dbReference>
<evidence type="ECO:0000313" key="7">
    <source>
        <dbReference type="EMBL" id="THV38478.1"/>
    </source>
</evidence>
<dbReference type="GO" id="GO:0005886">
    <property type="term" value="C:plasma membrane"/>
    <property type="evidence" value="ECO:0007669"/>
    <property type="project" value="TreeGrafter"/>
</dbReference>
<dbReference type="SUPFAM" id="SSF56601">
    <property type="entry name" value="beta-lactamase/transpeptidase-like"/>
    <property type="match status" value="1"/>
</dbReference>
<dbReference type="InterPro" id="IPR001460">
    <property type="entry name" value="PCN-bd_Tpept"/>
</dbReference>
<proteinExistence type="inferred from homology"/>
<dbReference type="Pfam" id="PF00905">
    <property type="entry name" value="Transpeptidase"/>
    <property type="match status" value="1"/>
</dbReference>
<dbReference type="InterPro" id="IPR005311">
    <property type="entry name" value="PBP_dimer"/>
</dbReference>